<accession>A0A974NWA0</accession>
<dbReference type="GO" id="GO:0061603">
    <property type="term" value="F:molybdenum cofactor guanylyltransferase activity"/>
    <property type="evidence" value="ECO:0007669"/>
    <property type="project" value="UniProtKB-EC"/>
</dbReference>
<evidence type="ECO:0000313" key="8">
    <source>
        <dbReference type="EMBL" id="QQV78048.1"/>
    </source>
</evidence>
<dbReference type="GO" id="GO:0005737">
    <property type="term" value="C:cytoplasm"/>
    <property type="evidence" value="ECO:0007669"/>
    <property type="project" value="UniProtKB-SubCell"/>
</dbReference>
<feature type="binding site" evidence="6">
    <location>
        <position position="95"/>
    </location>
    <ligand>
        <name>GTP</name>
        <dbReference type="ChEBI" id="CHEBI:37565"/>
    </ligand>
</feature>
<dbReference type="GO" id="GO:0009085">
    <property type="term" value="P:lysine biosynthetic process"/>
    <property type="evidence" value="ECO:0007669"/>
    <property type="project" value="TreeGrafter"/>
</dbReference>
<dbReference type="KEGG" id="sari:H5J25_04720"/>
<evidence type="ECO:0000256" key="6">
    <source>
        <dbReference type="HAMAP-Rule" id="MF_00316"/>
    </source>
</evidence>
<dbReference type="Gene3D" id="3.90.550.10">
    <property type="entry name" value="Spore Coat Polysaccharide Biosynthesis Protein SpsA, Chain A"/>
    <property type="match status" value="1"/>
</dbReference>
<dbReference type="SUPFAM" id="SSF53448">
    <property type="entry name" value="Nucleotide-diphospho-sugar transferases"/>
    <property type="match status" value="1"/>
</dbReference>
<dbReference type="HAMAP" id="MF_00316">
    <property type="entry name" value="MobA"/>
    <property type="match status" value="1"/>
</dbReference>
<dbReference type="GO" id="GO:0019877">
    <property type="term" value="P:diaminopimelate biosynthetic process"/>
    <property type="evidence" value="ECO:0007669"/>
    <property type="project" value="TreeGrafter"/>
</dbReference>
<proteinExistence type="inferred from homology"/>
<name>A0A974NWA0_9SPHN</name>
<dbReference type="Proteomes" id="UP000595894">
    <property type="component" value="Chromosome"/>
</dbReference>
<evidence type="ECO:0000256" key="1">
    <source>
        <dbReference type="ARBA" id="ARBA00022679"/>
    </source>
</evidence>
<keyword evidence="6" id="KW-0479">Metal-binding</keyword>
<comment type="subunit">
    <text evidence="6">Monomer.</text>
</comment>
<evidence type="ECO:0000256" key="5">
    <source>
        <dbReference type="ARBA" id="ARBA00023150"/>
    </source>
</evidence>
<feature type="binding site" evidence="6">
    <location>
        <position position="62"/>
    </location>
    <ligand>
        <name>GTP</name>
        <dbReference type="ChEBI" id="CHEBI:37565"/>
    </ligand>
</feature>
<keyword evidence="1 6" id="KW-0808">Transferase</keyword>
<feature type="domain" description="MobA-like NTP transferase" evidence="7">
    <location>
        <begin position="5"/>
        <end position="150"/>
    </location>
</feature>
<feature type="binding site" evidence="6">
    <location>
        <position position="20"/>
    </location>
    <ligand>
        <name>GTP</name>
        <dbReference type="ChEBI" id="CHEBI:37565"/>
    </ligand>
</feature>
<keyword evidence="9" id="KW-1185">Reference proteome</keyword>
<dbReference type="CDD" id="cd02503">
    <property type="entry name" value="MobA"/>
    <property type="match status" value="1"/>
</dbReference>
<dbReference type="GO" id="GO:0006777">
    <property type="term" value="P:Mo-molybdopterin cofactor biosynthetic process"/>
    <property type="evidence" value="ECO:0007669"/>
    <property type="project" value="UniProtKB-KW"/>
</dbReference>
<comment type="cofactor">
    <cofactor evidence="6">
        <name>Mg(2+)</name>
        <dbReference type="ChEBI" id="CHEBI:18420"/>
    </cofactor>
</comment>
<dbReference type="EMBL" id="CP061035">
    <property type="protein sequence ID" value="QQV78048.1"/>
    <property type="molecule type" value="Genomic_DNA"/>
</dbReference>
<comment type="similarity">
    <text evidence="6">Belongs to the MobA family.</text>
</comment>
<comment type="subcellular location">
    <subcellularLocation>
        <location evidence="6">Cytoplasm</location>
    </subcellularLocation>
</comment>
<comment type="function">
    <text evidence="6">Transfers a GMP moiety from GTP to Mo-molybdopterin (Mo-MPT) cofactor (Moco or molybdenum cofactor) to form Mo-molybdopterin guanine dinucleotide (Mo-MGD) cofactor.</text>
</comment>
<feature type="binding site" evidence="6">
    <location>
        <begin position="8"/>
        <end position="10"/>
    </location>
    <ligand>
        <name>GTP</name>
        <dbReference type="ChEBI" id="CHEBI:37565"/>
    </ligand>
</feature>
<dbReference type="PANTHER" id="PTHR19136:SF52">
    <property type="entry name" value="2,3,4,5-TETRAHYDROPYRIDINE-2,6-DICARBOXYLATE N-SUCCINYLTRANSFERASE"/>
    <property type="match status" value="1"/>
</dbReference>
<evidence type="ECO:0000256" key="2">
    <source>
        <dbReference type="ARBA" id="ARBA00022741"/>
    </source>
</evidence>
<dbReference type="InterPro" id="IPR029044">
    <property type="entry name" value="Nucleotide-diphossugar_trans"/>
</dbReference>
<dbReference type="RefSeq" id="WP_202094976.1">
    <property type="nucleotide sequence ID" value="NZ_CP061035.1"/>
</dbReference>
<reference evidence="9" key="1">
    <citation type="submission" date="2020-09" db="EMBL/GenBank/DDBJ databases">
        <title>Sphingomonas sp., a new species isolated from pork steak.</title>
        <authorList>
            <person name="Heidler von Heilborn D."/>
        </authorList>
    </citation>
    <scope>NUCLEOTIDE SEQUENCE [LARGE SCALE GENOMIC DNA]</scope>
</reference>
<keyword evidence="5 6" id="KW-0501">Molybdenum cofactor biosynthesis</keyword>
<dbReference type="InterPro" id="IPR025877">
    <property type="entry name" value="MobA-like_NTP_Trfase"/>
</dbReference>
<keyword evidence="8" id="KW-0548">Nucleotidyltransferase</keyword>
<evidence type="ECO:0000256" key="3">
    <source>
        <dbReference type="ARBA" id="ARBA00022842"/>
    </source>
</evidence>
<protein>
    <recommendedName>
        <fullName evidence="6">Molybdenum cofactor guanylyltransferase</fullName>
        <shortName evidence="6">MoCo guanylyltransferase</shortName>
        <ecNumber evidence="6">2.7.7.77</ecNumber>
    </recommendedName>
    <alternativeName>
        <fullName evidence="6">GTP:molybdopterin guanylyltransferase</fullName>
    </alternativeName>
    <alternativeName>
        <fullName evidence="6">Mo-MPT guanylyltransferase</fullName>
    </alternativeName>
    <alternativeName>
        <fullName evidence="6">Molybdopterin guanylyltransferase</fullName>
    </alternativeName>
    <alternativeName>
        <fullName evidence="6">Molybdopterin-guanine dinucleotide synthase</fullName>
        <shortName evidence="6">MGD synthase</shortName>
    </alternativeName>
</protein>
<evidence type="ECO:0000256" key="4">
    <source>
        <dbReference type="ARBA" id="ARBA00023134"/>
    </source>
</evidence>
<sequence length="181" mass="19432">MTLLGVVLAGGRSVRFGSDKAMAELHGRSLLSHAIDILGAVCDDVVIAGHDRGIPGRTTVPDVPRRDLGPLGGLCGALLHAERLGYDALLSIGCDTPRLDRAVIERLLGEAGPAYLVEAPIIGHWPIALARPLLAHLETSEDRSIRRWADTMGARVIHAGVSIPNLNRPEDLDALRIRERD</sequence>
<dbReference type="Pfam" id="PF12804">
    <property type="entry name" value="NTP_transf_3"/>
    <property type="match status" value="1"/>
</dbReference>
<evidence type="ECO:0000313" key="9">
    <source>
        <dbReference type="Proteomes" id="UP000595894"/>
    </source>
</evidence>
<keyword evidence="2 6" id="KW-0547">Nucleotide-binding</keyword>
<comment type="catalytic activity">
    <reaction evidence="6">
        <text>Mo-molybdopterin + GTP + H(+) = Mo-molybdopterin guanine dinucleotide + diphosphate</text>
        <dbReference type="Rhea" id="RHEA:34243"/>
        <dbReference type="ChEBI" id="CHEBI:15378"/>
        <dbReference type="ChEBI" id="CHEBI:33019"/>
        <dbReference type="ChEBI" id="CHEBI:37565"/>
        <dbReference type="ChEBI" id="CHEBI:71302"/>
        <dbReference type="ChEBI" id="CHEBI:71310"/>
        <dbReference type="EC" id="2.7.7.77"/>
    </reaction>
</comment>
<gene>
    <name evidence="6" type="primary">mobA</name>
    <name evidence="8" type="ORF">H5J25_04720</name>
</gene>
<keyword evidence="4 6" id="KW-0342">GTP-binding</keyword>
<dbReference type="InterPro" id="IPR013482">
    <property type="entry name" value="Molybde_CF_guanTrfase"/>
</dbReference>
<dbReference type="GO" id="GO:0046872">
    <property type="term" value="F:metal ion binding"/>
    <property type="evidence" value="ECO:0007669"/>
    <property type="project" value="UniProtKB-KW"/>
</dbReference>
<keyword evidence="6" id="KW-0963">Cytoplasm</keyword>
<dbReference type="EC" id="2.7.7.77" evidence="6"/>
<comment type="caution">
    <text evidence="6">Lacks conserved residue(s) required for the propagation of feature annotation.</text>
</comment>
<dbReference type="AlphaFoldDB" id="A0A974NWA0"/>
<comment type="domain">
    <text evidence="6">The N-terminal domain determines nucleotide recognition and specific binding, while the C-terminal domain determines the specific binding to the target protein.</text>
</comment>
<dbReference type="PANTHER" id="PTHR19136">
    <property type="entry name" value="MOLYBDENUM COFACTOR GUANYLYLTRANSFERASE"/>
    <property type="match status" value="1"/>
</dbReference>
<feature type="binding site" evidence="6">
    <location>
        <position position="95"/>
    </location>
    <ligand>
        <name>Mg(2+)</name>
        <dbReference type="ChEBI" id="CHEBI:18420"/>
    </ligand>
</feature>
<dbReference type="GO" id="GO:0005525">
    <property type="term" value="F:GTP binding"/>
    <property type="evidence" value="ECO:0007669"/>
    <property type="project" value="UniProtKB-UniRule"/>
</dbReference>
<organism evidence="8 9">
    <name type="scientific">Sphingomonas aliaeris</name>
    <dbReference type="NCBI Taxonomy" id="2759526"/>
    <lineage>
        <taxon>Bacteria</taxon>
        <taxon>Pseudomonadati</taxon>
        <taxon>Pseudomonadota</taxon>
        <taxon>Alphaproteobacteria</taxon>
        <taxon>Sphingomonadales</taxon>
        <taxon>Sphingomonadaceae</taxon>
        <taxon>Sphingomonas</taxon>
    </lineage>
</organism>
<evidence type="ECO:0000259" key="7">
    <source>
        <dbReference type="Pfam" id="PF12804"/>
    </source>
</evidence>
<keyword evidence="3 6" id="KW-0460">Magnesium</keyword>